<evidence type="ECO:0000256" key="7">
    <source>
        <dbReference type="ARBA" id="ARBA00061234"/>
    </source>
</evidence>
<feature type="active site" description="Proton donor" evidence="12">
    <location>
        <position position="89"/>
    </location>
</feature>
<dbReference type="NCBIfam" id="NF009222">
    <property type="entry name" value="PRK12570.1"/>
    <property type="match status" value="1"/>
</dbReference>
<evidence type="ECO:0000256" key="2">
    <source>
        <dbReference type="ARBA" id="ARBA00023239"/>
    </source>
</evidence>
<dbReference type="InterPro" id="IPR046348">
    <property type="entry name" value="SIS_dom_sf"/>
</dbReference>
<dbReference type="NCBIfam" id="NF003915">
    <property type="entry name" value="PRK05441.1"/>
    <property type="match status" value="1"/>
</dbReference>
<keyword evidence="15" id="KW-1185">Reference proteome</keyword>
<dbReference type="Gene3D" id="1.10.8.1080">
    <property type="match status" value="1"/>
</dbReference>
<evidence type="ECO:0000256" key="8">
    <source>
        <dbReference type="ARBA" id="ARBA00067056"/>
    </source>
</evidence>
<evidence type="ECO:0000256" key="3">
    <source>
        <dbReference type="ARBA" id="ARBA00023277"/>
    </source>
</evidence>
<dbReference type="PANTHER" id="PTHR10088">
    <property type="entry name" value="GLUCOKINASE REGULATORY PROTEIN"/>
    <property type="match status" value="1"/>
</dbReference>
<dbReference type="InterPro" id="IPR040190">
    <property type="entry name" value="MURQ/GCKR"/>
</dbReference>
<dbReference type="GO" id="GO:0016835">
    <property type="term" value="F:carbon-oxygen lyase activity"/>
    <property type="evidence" value="ECO:0007669"/>
    <property type="project" value="UniProtKB-UniRule"/>
</dbReference>
<accession>A0A326TST6</accession>
<evidence type="ECO:0000256" key="1">
    <source>
        <dbReference type="ARBA" id="ARBA00011738"/>
    </source>
</evidence>
<dbReference type="GO" id="GO:0097367">
    <property type="term" value="F:carbohydrate derivative binding"/>
    <property type="evidence" value="ECO:0007669"/>
    <property type="project" value="InterPro"/>
</dbReference>
<organism evidence="14 15">
    <name type="scientific">Thermosporothrix hazakensis</name>
    <dbReference type="NCBI Taxonomy" id="644383"/>
    <lineage>
        <taxon>Bacteria</taxon>
        <taxon>Bacillati</taxon>
        <taxon>Chloroflexota</taxon>
        <taxon>Ktedonobacteria</taxon>
        <taxon>Ktedonobacterales</taxon>
        <taxon>Thermosporotrichaceae</taxon>
        <taxon>Thermosporothrix</taxon>
    </lineage>
</organism>
<comment type="miscellaneous">
    <text evidence="12">A lyase-type mechanism (elimination/hydration) is suggested for the cleavage of the lactyl ether bond of MurNAc 6-phosphate, with the formation of an alpha,beta-unsaturated aldehyde intermediate with (E)-stereochemistry, followed by the syn addition of water to give product.</text>
</comment>
<comment type="pathway">
    <text evidence="12">Amino-sugar metabolism; N-acetylmuramate degradation.</text>
</comment>
<dbReference type="NCBIfam" id="TIGR00274">
    <property type="entry name" value="N-acetylmuramic acid 6-phosphate etherase"/>
    <property type="match status" value="1"/>
</dbReference>
<feature type="active site" evidence="12">
    <location>
        <position position="120"/>
    </location>
</feature>
<proteinExistence type="inferred from homology"/>
<comment type="pathway">
    <text evidence="6">Cell wall biogenesis.</text>
</comment>
<comment type="caution">
    <text evidence="14">The sequence shown here is derived from an EMBL/GenBank/DDBJ whole genome shotgun (WGS) entry which is preliminary data.</text>
</comment>
<reference evidence="14 15" key="1">
    <citation type="submission" date="2018-06" db="EMBL/GenBank/DDBJ databases">
        <title>Genomic Encyclopedia of Archaeal and Bacterial Type Strains, Phase II (KMG-II): from individual species to whole genera.</title>
        <authorList>
            <person name="Goeker M."/>
        </authorList>
    </citation>
    <scope>NUCLEOTIDE SEQUENCE [LARGE SCALE GENOMIC DNA]</scope>
    <source>
        <strain evidence="14 15">ATCC BAA-1881</strain>
    </source>
</reference>
<dbReference type="FunFam" id="3.40.50.10490:FF:000014">
    <property type="entry name" value="N-acetylmuramic acid 6-phosphate etherase"/>
    <property type="match status" value="1"/>
</dbReference>
<protein>
    <recommendedName>
        <fullName evidence="9 12">N-acetylmuramic acid 6-phosphate etherase</fullName>
        <shortName evidence="12">MurNAc-6-P etherase</shortName>
        <ecNumber evidence="8 12">4.2.1.126</ecNumber>
    </recommendedName>
    <alternativeName>
        <fullName evidence="11 12">N-acetylmuramic acid 6-phosphate hydrolase</fullName>
    </alternativeName>
    <alternativeName>
        <fullName evidence="10 12">N-acetylmuramic acid 6-phosphate lyase</fullName>
    </alternativeName>
</protein>
<dbReference type="InterPro" id="IPR001347">
    <property type="entry name" value="SIS_dom"/>
</dbReference>
<dbReference type="GO" id="GO:0009254">
    <property type="term" value="P:peptidoglycan turnover"/>
    <property type="evidence" value="ECO:0007669"/>
    <property type="project" value="TreeGrafter"/>
</dbReference>
<dbReference type="FunFam" id="1.10.8.1080:FF:000001">
    <property type="entry name" value="N-acetylmuramic acid 6-phosphate etherase"/>
    <property type="match status" value="1"/>
</dbReference>
<dbReference type="GO" id="GO:0097173">
    <property type="term" value="P:N-acetylmuramic acid catabolic process"/>
    <property type="evidence" value="ECO:0007669"/>
    <property type="project" value="UniProtKB-UniPathway"/>
</dbReference>
<dbReference type="PROSITE" id="PS51464">
    <property type="entry name" value="SIS"/>
    <property type="match status" value="1"/>
</dbReference>
<dbReference type="Proteomes" id="UP000248806">
    <property type="component" value="Unassembled WGS sequence"/>
</dbReference>
<evidence type="ECO:0000256" key="6">
    <source>
        <dbReference type="ARBA" id="ARBA00060672"/>
    </source>
</evidence>
<dbReference type="UniPathway" id="UPA00342"/>
<dbReference type="GO" id="GO:0046348">
    <property type="term" value="P:amino sugar catabolic process"/>
    <property type="evidence" value="ECO:0007669"/>
    <property type="project" value="InterPro"/>
</dbReference>
<evidence type="ECO:0000256" key="11">
    <source>
        <dbReference type="ARBA" id="ARBA00084049"/>
    </source>
</evidence>
<dbReference type="Pfam" id="PF22645">
    <property type="entry name" value="GKRP_SIS_N"/>
    <property type="match status" value="1"/>
</dbReference>
<dbReference type="RefSeq" id="WP_111326257.1">
    <property type="nucleotide sequence ID" value="NZ_BIFX01000003.1"/>
</dbReference>
<evidence type="ECO:0000259" key="13">
    <source>
        <dbReference type="PROSITE" id="PS51464"/>
    </source>
</evidence>
<comment type="function">
    <text evidence="12">Specifically catalyzes the cleavage of the D-lactyl ether substituent of MurNAc 6-phosphate, producing GlcNAc 6-phosphate and D-lactate.</text>
</comment>
<dbReference type="GO" id="GO:0016803">
    <property type="term" value="F:ether hydrolase activity"/>
    <property type="evidence" value="ECO:0007669"/>
    <property type="project" value="TreeGrafter"/>
</dbReference>
<dbReference type="HAMAP" id="MF_00068">
    <property type="entry name" value="MurQ"/>
    <property type="match status" value="1"/>
</dbReference>
<dbReference type="Gene3D" id="3.40.50.10490">
    <property type="entry name" value="Glucose-6-phosphate isomerase like protein, domain 1"/>
    <property type="match status" value="2"/>
</dbReference>
<sequence length="306" mass="31699">MESTQPEALYSLATEQPNPATRDIDRLSALEIARLMNAEDATVPRAVEQELPNIARAIEEIAARLRTGGRLIYIGAGTSGRLGVLDASECPPTFNAPPGQVVGLIAGGPEALTHAIEGAEDNPDAGAADLQRISLSSADVVVGLAASGRTPYVLGAVAYARQQGALTIGIACNAATLLSREVDIMIAPQVGPEVVSGSTRLKAGTAQKLVLNMLSTGSMILLGKTFGNLMVDLQATNQKLRLRAVKLVQLATGLTEADAAQLLHKAGGETKTAILMGLAHLSPEEARAQLAAHQGVLRASLEAHSS</sequence>
<dbReference type="PANTHER" id="PTHR10088:SF4">
    <property type="entry name" value="GLUCOKINASE REGULATORY PROTEIN"/>
    <property type="match status" value="1"/>
</dbReference>
<dbReference type="InterPro" id="IPR005486">
    <property type="entry name" value="Glucokinase_regulatory_CS"/>
</dbReference>
<comment type="subunit">
    <text evidence="1 12">Homodimer.</text>
</comment>
<name>A0A326TST6_THEHA</name>
<dbReference type="AlphaFoldDB" id="A0A326TST6"/>
<keyword evidence="2 12" id="KW-0456">Lyase</keyword>
<comment type="catalytic activity">
    <reaction evidence="4 12">
        <text>N-acetyl-D-muramate 6-phosphate + H2O = N-acetyl-D-glucosamine 6-phosphate + (R)-lactate</text>
        <dbReference type="Rhea" id="RHEA:26410"/>
        <dbReference type="ChEBI" id="CHEBI:15377"/>
        <dbReference type="ChEBI" id="CHEBI:16004"/>
        <dbReference type="ChEBI" id="CHEBI:57513"/>
        <dbReference type="ChEBI" id="CHEBI:58722"/>
        <dbReference type="EC" id="4.2.1.126"/>
    </reaction>
</comment>
<evidence type="ECO:0000313" key="15">
    <source>
        <dbReference type="Proteomes" id="UP000248806"/>
    </source>
</evidence>
<dbReference type="PROSITE" id="PS01272">
    <property type="entry name" value="GCKR"/>
    <property type="match status" value="1"/>
</dbReference>
<evidence type="ECO:0000313" key="14">
    <source>
        <dbReference type="EMBL" id="PZW19482.1"/>
    </source>
</evidence>
<comment type="similarity">
    <text evidence="7 12">Belongs to the GCKR-like family. MurNAc-6-P etherase subfamily.</text>
</comment>
<evidence type="ECO:0000256" key="4">
    <source>
        <dbReference type="ARBA" id="ARBA00051747"/>
    </source>
</evidence>
<dbReference type="Pfam" id="PF20741">
    <property type="entry name" value="GKRP-like_C"/>
    <property type="match status" value="1"/>
</dbReference>
<evidence type="ECO:0000256" key="12">
    <source>
        <dbReference type="HAMAP-Rule" id="MF_00068"/>
    </source>
</evidence>
<feature type="domain" description="SIS" evidence="13">
    <location>
        <begin position="61"/>
        <end position="224"/>
    </location>
</feature>
<dbReference type="CDD" id="cd05007">
    <property type="entry name" value="SIS_Etherase"/>
    <property type="match status" value="1"/>
</dbReference>
<dbReference type="InterPro" id="IPR005488">
    <property type="entry name" value="Etherase_MurQ"/>
</dbReference>
<dbReference type="SUPFAM" id="SSF53697">
    <property type="entry name" value="SIS domain"/>
    <property type="match status" value="1"/>
</dbReference>
<gene>
    <name evidence="12" type="primary">murQ</name>
    <name evidence="14" type="ORF">EI42_06041</name>
</gene>
<keyword evidence="3 12" id="KW-0119">Carbohydrate metabolism</keyword>
<comment type="pathway">
    <text evidence="5">Amino-sugar metabolism; 1,6-anhydro-N-acetylmuramate degradation.</text>
</comment>
<evidence type="ECO:0000256" key="10">
    <source>
        <dbReference type="ARBA" id="ARBA00077905"/>
    </source>
</evidence>
<dbReference type="OrthoDB" id="9813395at2"/>
<evidence type="ECO:0000256" key="5">
    <source>
        <dbReference type="ARBA" id="ARBA00060595"/>
    </source>
</evidence>
<evidence type="ECO:0000256" key="9">
    <source>
        <dbReference type="ARBA" id="ARBA00070061"/>
    </source>
</evidence>
<dbReference type="EMBL" id="QKUF01000046">
    <property type="protein sequence ID" value="PZW19482.1"/>
    <property type="molecule type" value="Genomic_DNA"/>
</dbReference>
<dbReference type="EC" id="4.2.1.126" evidence="8 12"/>